<evidence type="ECO:0000256" key="1">
    <source>
        <dbReference type="SAM" id="MobiDB-lite"/>
    </source>
</evidence>
<gene>
    <name evidence="2" type="ORF">FPE_LOCUS34967</name>
</gene>
<dbReference type="EMBL" id="OU503058">
    <property type="protein sequence ID" value="CAI9787537.1"/>
    <property type="molecule type" value="Genomic_DNA"/>
</dbReference>
<dbReference type="SUPFAM" id="SSF53756">
    <property type="entry name" value="UDP-Glycosyltransferase/glycogen phosphorylase"/>
    <property type="match status" value="1"/>
</dbReference>
<keyword evidence="3" id="KW-1185">Reference proteome</keyword>
<evidence type="ECO:0000313" key="2">
    <source>
        <dbReference type="EMBL" id="CAI9787537.1"/>
    </source>
</evidence>
<evidence type="ECO:0000313" key="3">
    <source>
        <dbReference type="Proteomes" id="UP000834106"/>
    </source>
</evidence>
<sequence length="109" mass="11854">MYREHKHGSSNSSLAGAFRSAKKCRANNKCTENGSGSTGLGGREELVSPAMVEKAVRRLMDSAEGEEIRKRAAELGDAVKQSVMEGGAIREEMDSFIAHITRQIFPSQI</sequence>
<dbReference type="AlphaFoldDB" id="A0AAD2ALJ3"/>
<dbReference type="Gene3D" id="3.40.50.2000">
    <property type="entry name" value="Glycogen Phosphorylase B"/>
    <property type="match status" value="1"/>
</dbReference>
<feature type="region of interest" description="Disordered" evidence="1">
    <location>
        <begin position="25"/>
        <end position="46"/>
    </location>
</feature>
<accession>A0AAD2ALJ3</accession>
<proteinExistence type="predicted"/>
<dbReference type="Proteomes" id="UP000834106">
    <property type="component" value="Chromosome 23"/>
</dbReference>
<organism evidence="2 3">
    <name type="scientific">Fraxinus pennsylvanica</name>
    <dbReference type="NCBI Taxonomy" id="56036"/>
    <lineage>
        <taxon>Eukaryota</taxon>
        <taxon>Viridiplantae</taxon>
        <taxon>Streptophyta</taxon>
        <taxon>Embryophyta</taxon>
        <taxon>Tracheophyta</taxon>
        <taxon>Spermatophyta</taxon>
        <taxon>Magnoliopsida</taxon>
        <taxon>eudicotyledons</taxon>
        <taxon>Gunneridae</taxon>
        <taxon>Pentapetalae</taxon>
        <taxon>asterids</taxon>
        <taxon>lamiids</taxon>
        <taxon>Lamiales</taxon>
        <taxon>Oleaceae</taxon>
        <taxon>Oleeae</taxon>
        <taxon>Fraxinus</taxon>
    </lineage>
</organism>
<name>A0AAD2ALJ3_9LAMI</name>
<reference evidence="2" key="1">
    <citation type="submission" date="2023-05" db="EMBL/GenBank/DDBJ databases">
        <authorList>
            <person name="Huff M."/>
        </authorList>
    </citation>
    <scope>NUCLEOTIDE SEQUENCE</scope>
</reference>
<protein>
    <submittedName>
        <fullName evidence="2">Uncharacterized protein</fullName>
    </submittedName>
</protein>